<organism evidence="2 3">
    <name type="scientific">Fodinicola feengrottensis</name>
    <dbReference type="NCBI Taxonomy" id="435914"/>
    <lineage>
        <taxon>Bacteria</taxon>
        <taxon>Bacillati</taxon>
        <taxon>Actinomycetota</taxon>
        <taxon>Actinomycetes</taxon>
        <taxon>Mycobacteriales</taxon>
        <taxon>Fodinicola</taxon>
    </lineage>
</organism>
<gene>
    <name evidence="2" type="ORF">GCM10009765_30420</name>
</gene>
<keyword evidence="3" id="KW-1185">Reference proteome</keyword>
<reference evidence="2 3" key="1">
    <citation type="journal article" date="2019" name="Int. J. Syst. Evol. Microbiol.">
        <title>The Global Catalogue of Microorganisms (GCM) 10K type strain sequencing project: providing services to taxonomists for standard genome sequencing and annotation.</title>
        <authorList>
            <consortium name="The Broad Institute Genomics Platform"/>
            <consortium name="The Broad Institute Genome Sequencing Center for Infectious Disease"/>
            <person name="Wu L."/>
            <person name="Ma J."/>
        </authorList>
    </citation>
    <scope>NUCLEOTIDE SEQUENCE [LARGE SCALE GENOMIC DNA]</scope>
    <source>
        <strain evidence="2 3">JCM 14718</strain>
    </source>
</reference>
<dbReference type="CDD" id="cd19152">
    <property type="entry name" value="AKR_AKR15A"/>
    <property type="match status" value="1"/>
</dbReference>
<dbReference type="RefSeq" id="WP_344310826.1">
    <property type="nucleotide sequence ID" value="NZ_BAAANY010000009.1"/>
</dbReference>
<dbReference type="Gene3D" id="3.20.20.100">
    <property type="entry name" value="NADP-dependent oxidoreductase domain"/>
    <property type="match status" value="1"/>
</dbReference>
<proteinExistence type="predicted"/>
<protein>
    <submittedName>
        <fullName evidence="2">Aldo/keto reductase</fullName>
    </submittedName>
</protein>
<dbReference type="InterPro" id="IPR036812">
    <property type="entry name" value="NAD(P)_OxRdtase_dom_sf"/>
</dbReference>
<name>A0ABN2GYS5_9ACTN</name>
<evidence type="ECO:0000259" key="1">
    <source>
        <dbReference type="Pfam" id="PF00248"/>
    </source>
</evidence>
<comment type="caution">
    <text evidence="2">The sequence shown here is derived from an EMBL/GenBank/DDBJ whole genome shotgun (WGS) entry which is preliminary data.</text>
</comment>
<dbReference type="EMBL" id="BAAANY010000009">
    <property type="protein sequence ID" value="GAA1679108.1"/>
    <property type="molecule type" value="Genomic_DNA"/>
</dbReference>
<accession>A0ABN2GYS5</accession>
<dbReference type="PANTHER" id="PTHR42686:SF1">
    <property type="entry name" value="GH17980P-RELATED"/>
    <property type="match status" value="1"/>
</dbReference>
<feature type="domain" description="NADP-dependent oxidoreductase" evidence="1">
    <location>
        <begin position="20"/>
        <end position="309"/>
    </location>
</feature>
<dbReference type="InterPro" id="IPR020471">
    <property type="entry name" value="AKR"/>
</dbReference>
<dbReference type="SUPFAM" id="SSF51430">
    <property type="entry name" value="NAD(P)-linked oxidoreductase"/>
    <property type="match status" value="1"/>
</dbReference>
<dbReference type="Proteomes" id="UP001500618">
    <property type="component" value="Unassembled WGS sequence"/>
</dbReference>
<dbReference type="PANTHER" id="PTHR42686">
    <property type="entry name" value="GH17980P-RELATED"/>
    <property type="match status" value="1"/>
</dbReference>
<dbReference type="InterPro" id="IPR023210">
    <property type="entry name" value="NADP_OxRdtase_dom"/>
</dbReference>
<evidence type="ECO:0000313" key="3">
    <source>
        <dbReference type="Proteomes" id="UP001500618"/>
    </source>
</evidence>
<sequence length="330" mass="34797">MTHLAEQRRVLGHSTVSVTRLGLGCAALGGLFQHVAESGAQATIATALSSGIGYLDTAPQYGHGVSERRLGRALAGRDRDSYVLSTKVGRLVHPRPGGPTGIFADGEPADLVFDFSAAGISRSLEASLDRLGLDRVDIAYIHDPDDHEEAALDTAYGRLHELREQGVVGAIGVGMNQSRIPTRFVRETDIDAVLLAGRWTLLDQSGAADLLPACVERGVSVVIGGVFNSGVLADPQAQARYDYGVAPRPVVDRALRMQEVCERHGVPLKAAALAFAASHPAVATVLLGARSADEVADGVDMFERDVPAALWDELVHAGLLDSAYKPGALT</sequence>
<evidence type="ECO:0000313" key="2">
    <source>
        <dbReference type="EMBL" id="GAA1679108.1"/>
    </source>
</evidence>
<dbReference type="Pfam" id="PF00248">
    <property type="entry name" value="Aldo_ket_red"/>
    <property type="match status" value="1"/>
</dbReference>